<evidence type="ECO:0000256" key="1">
    <source>
        <dbReference type="ARBA" id="ARBA00010333"/>
    </source>
</evidence>
<dbReference type="InterPro" id="IPR001638">
    <property type="entry name" value="Solute-binding_3/MltF_N"/>
</dbReference>
<feature type="domain" description="Solute-binding protein family 3/N-terminal" evidence="4">
    <location>
        <begin position="38"/>
        <end position="267"/>
    </location>
</feature>
<comment type="caution">
    <text evidence="5">The sequence shown here is derived from an EMBL/GenBank/DDBJ whole genome shotgun (WGS) entry which is preliminary data.</text>
</comment>
<name>A0A1B7L0T9_9ENTR</name>
<evidence type="ECO:0000259" key="4">
    <source>
        <dbReference type="SMART" id="SM00062"/>
    </source>
</evidence>
<dbReference type="RefSeq" id="WP_064599079.1">
    <property type="nucleotide sequence ID" value="NZ_JBDJAE010000004.1"/>
</dbReference>
<evidence type="ECO:0000313" key="6">
    <source>
        <dbReference type="Proteomes" id="UP000078225"/>
    </source>
</evidence>
<keyword evidence="6" id="KW-1185">Reference proteome</keyword>
<dbReference type="Proteomes" id="UP000078225">
    <property type="component" value="Unassembled WGS sequence"/>
</dbReference>
<dbReference type="Gene3D" id="3.40.190.10">
    <property type="entry name" value="Periplasmic binding protein-like II"/>
    <property type="match status" value="2"/>
</dbReference>
<dbReference type="STRING" id="1691903.A9B99_10690"/>
<evidence type="ECO:0000313" key="5">
    <source>
        <dbReference type="EMBL" id="OAT75926.1"/>
    </source>
</evidence>
<feature type="chain" id="PRO_5008596576" evidence="3">
    <location>
        <begin position="30"/>
        <end position="274"/>
    </location>
</feature>
<dbReference type="OrthoDB" id="8611212at2"/>
<protein>
    <submittedName>
        <fullName evidence="5">Amino acid ABC transporter substrate-binding protein</fullName>
    </submittedName>
</protein>
<dbReference type="PANTHER" id="PTHR35936">
    <property type="entry name" value="MEMBRANE-BOUND LYTIC MUREIN TRANSGLYCOSYLASE F"/>
    <property type="match status" value="1"/>
</dbReference>
<dbReference type="Pfam" id="PF00497">
    <property type="entry name" value="SBP_bac_3"/>
    <property type="match status" value="1"/>
</dbReference>
<feature type="signal peptide" evidence="3">
    <location>
        <begin position="1"/>
        <end position="29"/>
    </location>
</feature>
<proteinExistence type="inferred from homology"/>
<comment type="similarity">
    <text evidence="1">Belongs to the bacterial solute-binding protein 3 family.</text>
</comment>
<dbReference type="SUPFAM" id="SSF53850">
    <property type="entry name" value="Periplasmic binding protein-like II"/>
    <property type="match status" value="1"/>
</dbReference>
<dbReference type="EMBL" id="LYRP01000033">
    <property type="protein sequence ID" value="OAT75926.1"/>
    <property type="molecule type" value="Genomic_DNA"/>
</dbReference>
<sequence>MTQAVSLRGVCVALALMAGLGTVSSAVSAADGTLKPGVLKVGMEVAYPPFESWQDNKIVGFDAELAQLLSQQMGLQLQLADTKFSGLILGLNADRHDTVISALYITPERTAQADAIPYADTGAYIMVRNDSTIAPKTEKDLCGVTVGLQQGTSWVKKLRELSDSYCKTSGKGTITVKEFPTAPETMQALLAGHVQAQVDIAGAVSMFAERSHGRVKITSPNTIYPQTLGIYVKKGNDALKASLTKALATLRQNGEYAALLKKYARYGITDTQTR</sequence>
<dbReference type="CDD" id="cd13530">
    <property type="entry name" value="PBP2_peptides_like"/>
    <property type="match status" value="1"/>
</dbReference>
<reference evidence="6" key="1">
    <citation type="submission" date="2016-05" db="EMBL/GenBank/DDBJ databases">
        <authorList>
            <person name="Behera P."/>
            <person name="Vaishampayan P."/>
            <person name="Singh N."/>
            <person name="Raina V."/>
            <person name="Suar M."/>
            <person name="Pattnaik A."/>
            <person name="Rastogi G."/>
        </authorList>
    </citation>
    <scope>NUCLEOTIDE SEQUENCE [LARGE SCALE GENOMIC DNA]</scope>
    <source>
        <strain evidence="6">MP23</strain>
    </source>
</reference>
<evidence type="ECO:0000256" key="2">
    <source>
        <dbReference type="ARBA" id="ARBA00022729"/>
    </source>
</evidence>
<gene>
    <name evidence="5" type="ORF">A9B99_10690</name>
</gene>
<accession>A0A1B7L0T9</accession>
<organism evidence="5 6">
    <name type="scientific">Mangrovibacter phragmitis</name>
    <dbReference type="NCBI Taxonomy" id="1691903"/>
    <lineage>
        <taxon>Bacteria</taxon>
        <taxon>Pseudomonadati</taxon>
        <taxon>Pseudomonadota</taxon>
        <taxon>Gammaproteobacteria</taxon>
        <taxon>Enterobacterales</taxon>
        <taxon>Enterobacteriaceae</taxon>
        <taxon>Mangrovibacter</taxon>
    </lineage>
</organism>
<dbReference type="SMART" id="SM00062">
    <property type="entry name" value="PBPb"/>
    <property type="match status" value="1"/>
</dbReference>
<evidence type="ECO:0000256" key="3">
    <source>
        <dbReference type="SAM" id="SignalP"/>
    </source>
</evidence>
<dbReference type="PANTHER" id="PTHR35936:SF19">
    <property type="entry name" value="AMINO-ACID-BINDING PROTEIN YXEM-RELATED"/>
    <property type="match status" value="1"/>
</dbReference>
<dbReference type="AlphaFoldDB" id="A0A1B7L0T9"/>
<keyword evidence="2 3" id="KW-0732">Signal</keyword>